<evidence type="ECO:0000256" key="10">
    <source>
        <dbReference type="ARBA" id="ARBA00025198"/>
    </source>
</evidence>
<evidence type="ECO:0000256" key="8">
    <source>
        <dbReference type="ARBA" id="ARBA00023136"/>
    </source>
</evidence>
<comment type="subcellular location">
    <subcellularLocation>
        <location evidence="13">Cell membrane</location>
        <topology evidence="13">Single-pass membrane protein</topology>
    </subcellularLocation>
    <subcellularLocation>
        <location evidence="12">Endomembrane system</location>
        <topology evidence="12">Single-pass membrane protein</topology>
    </subcellularLocation>
</comment>
<dbReference type="GO" id="GO:0012505">
    <property type="term" value="C:endomembrane system"/>
    <property type="evidence" value="ECO:0007669"/>
    <property type="project" value="UniProtKB-SubCell"/>
</dbReference>
<keyword evidence="15" id="KW-0175">Coiled coil</keyword>
<feature type="transmembrane region" description="Helical" evidence="13">
    <location>
        <begin position="6"/>
        <end position="27"/>
    </location>
</feature>
<dbReference type="GO" id="GO:0046933">
    <property type="term" value="F:proton-transporting ATP synthase activity, rotational mechanism"/>
    <property type="evidence" value="ECO:0007669"/>
    <property type="project" value="UniProtKB-UniRule"/>
</dbReference>
<evidence type="ECO:0000256" key="7">
    <source>
        <dbReference type="ARBA" id="ARBA00023065"/>
    </source>
</evidence>
<keyword evidence="3 13" id="KW-0138">CF(0)</keyword>
<proteinExistence type="inferred from homology"/>
<keyword evidence="13" id="KW-1003">Cell membrane</keyword>
<dbReference type="PANTHER" id="PTHR33445">
    <property type="entry name" value="ATP SYNTHASE SUBUNIT B', CHLOROPLASTIC"/>
    <property type="match status" value="1"/>
</dbReference>
<dbReference type="InterPro" id="IPR002146">
    <property type="entry name" value="ATP_synth_b/b'su_bac/chlpt"/>
</dbReference>
<organism evidence="16 17">
    <name type="scientific">Pontivivens nitratireducens</name>
    <dbReference type="NCBI Taxonomy" id="2758038"/>
    <lineage>
        <taxon>Bacteria</taxon>
        <taxon>Pseudomonadati</taxon>
        <taxon>Pseudomonadota</taxon>
        <taxon>Alphaproteobacteria</taxon>
        <taxon>Rhodobacterales</taxon>
        <taxon>Paracoccaceae</taxon>
        <taxon>Pontivivens</taxon>
    </lineage>
</organism>
<dbReference type="AlphaFoldDB" id="A0A6G7VJP0"/>
<dbReference type="GO" id="GO:0045259">
    <property type="term" value="C:proton-transporting ATP synthase complex"/>
    <property type="evidence" value="ECO:0007669"/>
    <property type="project" value="UniProtKB-KW"/>
</dbReference>
<keyword evidence="7 13" id="KW-0406">Ion transport</keyword>
<dbReference type="Pfam" id="PF00430">
    <property type="entry name" value="ATP-synt_B"/>
    <property type="match status" value="1"/>
</dbReference>
<gene>
    <name evidence="13" type="primary">atpF</name>
    <name evidence="16" type="ORF">G8E03_04500</name>
</gene>
<evidence type="ECO:0000256" key="9">
    <source>
        <dbReference type="ARBA" id="ARBA00023310"/>
    </source>
</evidence>
<comment type="function">
    <text evidence="10 13">F(1)F(0) ATP synthase produces ATP from ADP in the presence of a proton or sodium gradient. F-type ATPases consist of two structural domains, F(1) containing the extramembraneous catalytic core and F(0) containing the membrane proton channel, linked together by a central stalk and a peripheral stalk. During catalysis, ATP synthesis in the catalytic domain of F(1) is coupled via a rotary mechanism of the central stalk subunits to proton translocation.</text>
</comment>
<evidence type="ECO:0000256" key="12">
    <source>
        <dbReference type="ARBA" id="ARBA00037847"/>
    </source>
</evidence>
<keyword evidence="6 13" id="KW-1133">Transmembrane helix</keyword>
<reference evidence="16 17" key="1">
    <citation type="submission" date="2020-03" db="EMBL/GenBank/DDBJ databases">
        <title>Complete genome sequence of Monaibacterium sp. ALG8 with diverse plasmids.</title>
        <authorList>
            <person name="Sun C."/>
        </authorList>
    </citation>
    <scope>NUCLEOTIDE SEQUENCE [LARGE SCALE GENOMIC DNA]</scope>
    <source>
        <strain evidence="16 17">ALG8</strain>
    </source>
</reference>
<sequence length="163" mass="17603">MDFLYNTDIVVAIAFIIFVGFLIYVGVPGKVTKMLDDRADKIKADLAEARALREEAQQVLASYERKQKEVEQLAAEIVTKAKAEAQANADAAKADLAESIERRIASAKDQIASAEAGAVREVKDRAVEVAVQAARDVIAKQMDAAHADALIDDAIQQVGAKLH</sequence>
<dbReference type="Proteomes" id="UP000500791">
    <property type="component" value="Chromosome"/>
</dbReference>
<evidence type="ECO:0000256" key="13">
    <source>
        <dbReference type="HAMAP-Rule" id="MF_01398"/>
    </source>
</evidence>
<accession>A0A6G7VJP0</accession>
<keyword evidence="2 13" id="KW-0813">Transport</keyword>
<dbReference type="HAMAP" id="MF_01398">
    <property type="entry name" value="ATP_synth_b_bprime"/>
    <property type="match status" value="1"/>
</dbReference>
<feature type="coiled-coil region" evidence="15">
    <location>
        <begin position="39"/>
        <end position="117"/>
    </location>
</feature>
<keyword evidence="8 13" id="KW-0472">Membrane</keyword>
<evidence type="ECO:0000313" key="17">
    <source>
        <dbReference type="Proteomes" id="UP000500791"/>
    </source>
</evidence>
<evidence type="ECO:0000313" key="16">
    <source>
        <dbReference type="EMBL" id="QIK40086.1"/>
    </source>
</evidence>
<evidence type="ECO:0000256" key="1">
    <source>
        <dbReference type="ARBA" id="ARBA00005513"/>
    </source>
</evidence>
<evidence type="ECO:0000256" key="11">
    <source>
        <dbReference type="ARBA" id="ARBA00025614"/>
    </source>
</evidence>
<comment type="function">
    <text evidence="11">Component of the F(0) channel, it forms part of the peripheral stalk, linking F(1) to F(0). The b'-subunit is a diverged and duplicated form of b found in plants and photosynthetic bacteria.</text>
</comment>
<dbReference type="CDD" id="cd06503">
    <property type="entry name" value="ATP-synt_Fo_b"/>
    <property type="match status" value="1"/>
</dbReference>
<keyword evidence="4 13" id="KW-0812">Transmembrane</keyword>
<dbReference type="EMBL" id="CP049811">
    <property type="protein sequence ID" value="QIK40086.1"/>
    <property type="molecule type" value="Genomic_DNA"/>
</dbReference>
<evidence type="ECO:0000256" key="14">
    <source>
        <dbReference type="RuleBase" id="RU003848"/>
    </source>
</evidence>
<keyword evidence="9 13" id="KW-0066">ATP synthesis</keyword>
<keyword evidence="5 13" id="KW-0375">Hydrogen ion transport</keyword>
<keyword evidence="17" id="KW-1185">Reference proteome</keyword>
<evidence type="ECO:0000256" key="15">
    <source>
        <dbReference type="SAM" id="Coils"/>
    </source>
</evidence>
<evidence type="ECO:0000256" key="4">
    <source>
        <dbReference type="ARBA" id="ARBA00022692"/>
    </source>
</evidence>
<evidence type="ECO:0000256" key="5">
    <source>
        <dbReference type="ARBA" id="ARBA00022781"/>
    </source>
</evidence>
<comment type="similarity">
    <text evidence="1 13 14">Belongs to the ATPase B chain family.</text>
</comment>
<evidence type="ECO:0000256" key="6">
    <source>
        <dbReference type="ARBA" id="ARBA00022989"/>
    </source>
</evidence>
<evidence type="ECO:0000256" key="2">
    <source>
        <dbReference type="ARBA" id="ARBA00022448"/>
    </source>
</evidence>
<name>A0A6G7VJP0_9RHOB</name>
<dbReference type="GO" id="GO:0005886">
    <property type="term" value="C:plasma membrane"/>
    <property type="evidence" value="ECO:0007669"/>
    <property type="project" value="UniProtKB-SubCell"/>
</dbReference>
<protein>
    <recommendedName>
        <fullName evidence="13">ATP synthase subunit b</fullName>
    </recommendedName>
    <alternativeName>
        <fullName evidence="13">ATP synthase F(0) sector subunit b</fullName>
    </alternativeName>
    <alternativeName>
        <fullName evidence="13">ATPase subunit I</fullName>
    </alternativeName>
    <alternativeName>
        <fullName evidence="13">F-type ATPase subunit b</fullName>
        <shortName evidence="13">F-ATPase subunit b</shortName>
    </alternativeName>
</protein>
<dbReference type="InterPro" id="IPR050059">
    <property type="entry name" value="ATP_synthase_B_chain"/>
</dbReference>
<comment type="subunit">
    <text evidence="13">F-type ATPases have 2 components, F(1) - the catalytic core - and F(0) - the membrane proton channel. F(1) has five subunits: alpha(3), beta(3), gamma(1), delta(1), epsilon(1). F(0) has three main subunits: a(1), b(2) and c(10-14). The alpha and beta chains form an alternating ring which encloses part of the gamma chain. F(1) is attached to F(0) by a central stalk formed by the gamma and epsilon chains, while a peripheral stalk is formed by the delta and b chains.</text>
</comment>
<dbReference type="PANTHER" id="PTHR33445:SF1">
    <property type="entry name" value="ATP SYNTHASE SUBUNIT B"/>
    <property type="match status" value="1"/>
</dbReference>
<dbReference type="RefSeq" id="WP_166189124.1">
    <property type="nucleotide sequence ID" value="NZ_CP049811.1"/>
</dbReference>
<evidence type="ECO:0000256" key="3">
    <source>
        <dbReference type="ARBA" id="ARBA00022547"/>
    </source>
</evidence>
<dbReference type="GO" id="GO:0046961">
    <property type="term" value="F:proton-transporting ATPase activity, rotational mechanism"/>
    <property type="evidence" value="ECO:0007669"/>
    <property type="project" value="TreeGrafter"/>
</dbReference>
<dbReference type="KEGG" id="mon:G8E03_04500"/>